<dbReference type="Proteomes" id="UP000193990">
    <property type="component" value="Unassembled WGS sequence"/>
</dbReference>
<protein>
    <submittedName>
        <fullName evidence="1">Uncharacterized protein</fullName>
    </submittedName>
</protein>
<keyword evidence="2" id="KW-1185">Reference proteome</keyword>
<accession>A0A1X1R4X4</accession>
<comment type="caution">
    <text evidence="1">The sequence shown here is derived from an EMBL/GenBank/DDBJ whole genome shotgun (WGS) entry which is preliminary data.</text>
</comment>
<evidence type="ECO:0000313" key="2">
    <source>
        <dbReference type="Proteomes" id="UP000193990"/>
    </source>
</evidence>
<name>A0A1X1R4X4_MYCBE</name>
<proteinExistence type="predicted"/>
<dbReference type="AlphaFoldDB" id="A0A1X1R4X4"/>
<reference evidence="1 2" key="1">
    <citation type="submission" date="2016-01" db="EMBL/GenBank/DDBJ databases">
        <title>The new phylogeny of the genus Mycobacterium.</title>
        <authorList>
            <person name="Tarcisio F."/>
            <person name="Conor M."/>
            <person name="Antonella G."/>
            <person name="Elisabetta G."/>
            <person name="Giulia F.S."/>
            <person name="Sara T."/>
            <person name="Anna F."/>
            <person name="Clotilde B."/>
            <person name="Roberto B."/>
            <person name="Veronica D.S."/>
            <person name="Fabio R."/>
            <person name="Monica P."/>
            <person name="Olivier J."/>
            <person name="Enrico T."/>
            <person name="Nicola S."/>
        </authorList>
    </citation>
    <scope>NUCLEOTIDE SEQUENCE [LARGE SCALE GENOMIC DNA]</scope>
    <source>
        <strain evidence="1 2">DSM 44277</strain>
    </source>
</reference>
<gene>
    <name evidence="1" type="ORF">AWB93_11015</name>
</gene>
<dbReference type="STRING" id="56425.AWB93_11015"/>
<organism evidence="1 2">
    <name type="scientific">Mycobacterium bohemicum</name>
    <dbReference type="NCBI Taxonomy" id="56425"/>
    <lineage>
        <taxon>Bacteria</taxon>
        <taxon>Bacillati</taxon>
        <taxon>Actinomycetota</taxon>
        <taxon>Actinomycetes</taxon>
        <taxon>Mycobacteriales</taxon>
        <taxon>Mycobacteriaceae</taxon>
        <taxon>Mycobacterium</taxon>
    </lineage>
</organism>
<sequence>MYGTLGAVGDCVVCPFFPFGGNIFYGDESDPFVVDVEQFGIRCVTTAVALARLPLDMKFHAV</sequence>
<evidence type="ECO:0000313" key="1">
    <source>
        <dbReference type="EMBL" id="ORU99402.1"/>
    </source>
</evidence>
<dbReference type="EMBL" id="LQOK01000027">
    <property type="protein sequence ID" value="ORU99402.1"/>
    <property type="molecule type" value="Genomic_DNA"/>
</dbReference>